<dbReference type="RefSeq" id="WP_109741172.1">
    <property type="nucleotide sequence ID" value="NZ_QGGO01000002.1"/>
</dbReference>
<accession>A0A316EDW4</accession>
<dbReference type="SUPFAM" id="SSF88723">
    <property type="entry name" value="PIN domain-like"/>
    <property type="match status" value="1"/>
</dbReference>
<comment type="caution">
    <text evidence="2">The sequence shown here is derived from an EMBL/GenBank/DDBJ whole genome shotgun (WGS) entry which is preliminary data.</text>
</comment>
<evidence type="ECO:0000313" key="3">
    <source>
        <dbReference type="Proteomes" id="UP000245489"/>
    </source>
</evidence>
<gene>
    <name evidence="2" type="ORF">LV89_00383</name>
</gene>
<dbReference type="EMBL" id="QGGO01000002">
    <property type="protein sequence ID" value="PWK28830.1"/>
    <property type="molecule type" value="Genomic_DNA"/>
</dbReference>
<name>A0A316EDW4_9BACT</name>
<dbReference type="InterPro" id="IPR002716">
    <property type="entry name" value="PIN_dom"/>
</dbReference>
<protein>
    <submittedName>
        <fullName evidence="2">Putative nucleic acid-binding protein</fullName>
    </submittedName>
</protein>
<dbReference type="OrthoDB" id="799916at2"/>
<dbReference type="InterPro" id="IPR029060">
    <property type="entry name" value="PIN-like_dom_sf"/>
</dbReference>
<sequence length="140" mass="16445">MNNEVIIDTNLVFAFLHKNQAKSARFFFSQQDYSFLTPNLFVYETFLHHDMILEKSKGTQEDTHTLFEKVVEKLYFVNESTISVKNFIDAYYLCKDVDDKDTPFVALSLELNVPLWTRDVILKNHLISKGFTNFFDESIL</sequence>
<dbReference type="Proteomes" id="UP000245489">
    <property type="component" value="Unassembled WGS sequence"/>
</dbReference>
<keyword evidence="3" id="KW-1185">Reference proteome</keyword>
<dbReference type="AlphaFoldDB" id="A0A316EDW4"/>
<dbReference type="Pfam" id="PF10130">
    <property type="entry name" value="PIN_2"/>
    <property type="match status" value="1"/>
</dbReference>
<proteinExistence type="predicted"/>
<dbReference type="CDD" id="cd09871">
    <property type="entry name" value="PIN_MtVapC28-VapC30-like"/>
    <property type="match status" value="1"/>
</dbReference>
<organism evidence="2 3">
    <name type="scientific">Arcicella aurantiaca</name>
    <dbReference type="NCBI Taxonomy" id="591202"/>
    <lineage>
        <taxon>Bacteria</taxon>
        <taxon>Pseudomonadati</taxon>
        <taxon>Bacteroidota</taxon>
        <taxon>Cytophagia</taxon>
        <taxon>Cytophagales</taxon>
        <taxon>Flectobacillaceae</taxon>
        <taxon>Arcicella</taxon>
    </lineage>
</organism>
<evidence type="ECO:0000259" key="1">
    <source>
        <dbReference type="Pfam" id="PF10130"/>
    </source>
</evidence>
<reference evidence="2 3" key="1">
    <citation type="submission" date="2018-05" db="EMBL/GenBank/DDBJ databases">
        <title>Genomic Encyclopedia of Archaeal and Bacterial Type Strains, Phase II (KMG-II): from individual species to whole genera.</title>
        <authorList>
            <person name="Goeker M."/>
        </authorList>
    </citation>
    <scope>NUCLEOTIDE SEQUENCE [LARGE SCALE GENOMIC DNA]</scope>
    <source>
        <strain evidence="2 3">DSM 22214</strain>
    </source>
</reference>
<feature type="domain" description="PIN" evidence="1">
    <location>
        <begin position="6"/>
        <end position="120"/>
    </location>
</feature>
<evidence type="ECO:0000313" key="2">
    <source>
        <dbReference type="EMBL" id="PWK28830.1"/>
    </source>
</evidence>